<protein>
    <submittedName>
        <fullName evidence="1">Uncharacterized protein</fullName>
    </submittedName>
</protein>
<feature type="non-terminal residue" evidence="1">
    <location>
        <position position="34"/>
    </location>
</feature>
<proteinExistence type="predicted"/>
<accession>W1XRL2</accession>
<evidence type="ECO:0000313" key="1">
    <source>
        <dbReference type="EMBL" id="ETJ32125.1"/>
    </source>
</evidence>
<reference evidence="1" key="1">
    <citation type="submission" date="2013-12" db="EMBL/GenBank/DDBJ databases">
        <title>A Varibaculum cambriense genome reconstructed from a premature infant gut community with otherwise low bacterial novelty that shifts toward anaerobic metabolism during the third week of life.</title>
        <authorList>
            <person name="Brown C.T."/>
            <person name="Sharon I."/>
            <person name="Thomas B.C."/>
            <person name="Castelle C.J."/>
            <person name="Morowitz M.J."/>
            <person name="Banfield J.F."/>
        </authorList>
    </citation>
    <scope>NUCLEOTIDE SEQUENCE</scope>
</reference>
<comment type="caution">
    <text evidence="1">The sequence shown here is derived from an EMBL/GenBank/DDBJ whole genome shotgun (WGS) entry which is preliminary data.</text>
</comment>
<organism evidence="1">
    <name type="scientific">human gut metagenome</name>
    <dbReference type="NCBI Taxonomy" id="408170"/>
    <lineage>
        <taxon>unclassified sequences</taxon>
        <taxon>metagenomes</taxon>
        <taxon>organismal metagenomes</taxon>
    </lineage>
</organism>
<dbReference type="EMBL" id="AZMM01013405">
    <property type="protein sequence ID" value="ETJ32125.1"/>
    <property type="molecule type" value="Genomic_DNA"/>
</dbReference>
<dbReference type="AlphaFoldDB" id="W1XRL2"/>
<name>W1XRL2_9ZZZZ</name>
<gene>
    <name evidence="1" type="ORF">Q604_UNBC13405G0001</name>
</gene>
<sequence length="34" mass="3780">MRGEGASYRDVTSRPYPIAVRNKSNVPRSGDFVP</sequence>